<feature type="domain" description="DUF6844" evidence="3">
    <location>
        <begin position="158"/>
        <end position="252"/>
    </location>
</feature>
<comment type="caution">
    <text evidence="4">The sequence shown here is derived from an EMBL/GenBank/DDBJ whole genome shotgun (WGS) entry which is preliminary data.</text>
</comment>
<feature type="region of interest" description="Disordered" evidence="1">
    <location>
        <begin position="440"/>
        <end position="472"/>
    </location>
</feature>
<dbReference type="RefSeq" id="WP_102895780.1">
    <property type="nucleotide sequence ID" value="NZ_JAMOHU010000058.1"/>
</dbReference>
<evidence type="ECO:0000313" key="4">
    <source>
        <dbReference type="EMBL" id="PNG05118.1"/>
    </source>
</evidence>
<feature type="signal peptide" evidence="2">
    <location>
        <begin position="1"/>
        <end position="24"/>
    </location>
</feature>
<gene>
    <name evidence="4" type="ORF">CXK94_21130</name>
</gene>
<evidence type="ECO:0000313" key="5">
    <source>
        <dbReference type="Proteomes" id="UP000236023"/>
    </source>
</evidence>
<dbReference type="Proteomes" id="UP000236023">
    <property type="component" value="Unassembled WGS sequence"/>
</dbReference>
<feature type="compositionally biased region" description="Low complexity" evidence="1">
    <location>
        <begin position="442"/>
        <end position="451"/>
    </location>
</feature>
<sequence>MKKLIGKTLLALAVAGCIVPVVSAQEAVEAVATVSEQELDTTAANIAQAARPQVSDPGMAIEELIQAFEESPAGQSFRDRPGIFYTTASTVVMAKPESRDWGNARVMAYKEALLKAQAKYVEHLGVSVRTESISRLFNDKTQMPSFSEADLRASSKLGELLDKAIAVVGGKLDSELQEMGIDPAEFRAAPKEKRAKLFERSVAETTITRARQTLTGVIPVKTFEANNEDGDHAVAVAIVASSKFRQFVHDIAQSKGDIAADPAKASKQPLLQMLRSDKAALINEFGIRRMYDEQGYPVLISFGQASNPYRGDDFQQRADNRELSYAVAKASSYANFAYLFNATGASEQATSQKMSRQTTGVVRAEGQSITESEEQTQEFIETVDREISARGNISNLPGTRELFRWSEKHPLYGHEINGVVYIWHPLSEQNARAMRDFKPTRTAQGGTQQAQNRSGGQAATSQSRDLMSADDF</sequence>
<dbReference type="AlphaFoldDB" id="A0A2N8SRK4"/>
<dbReference type="InterPro" id="IPR049286">
    <property type="entry name" value="DUF6844"/>
</dbReference>
<reference evidence="4 5" key="1">
    <citation type="submission" date="2018-01" db="EMBL/GenBank/DDBJ databases">
        <title>Denitrification phenotypes of diverse strains of Pseudomonas stutzeri.</title>
        <authorList>
            <person name="Milligan D.A."/>
            <person name="Bergaust L."/>
            <person name="Bakken L.R."/>
            <person name="Frostegard A."/>
        </authorList>
    </citation>
    <scope>NUCLEOTIDE SEQUENCE [LARGE SCALE GENOMIC DNA]</scope>
    <source>
        <strain evidence="4 5">24a75</strain>
    </source>
</reference>
<protein>
    <recommendedName>
        <fullName evidence="3">DUF6844 domain-containing protein</fullName>
    </recommendedName>
</protein>
<dbReference type="EMBL" id="POUT01000019">
    <property type="protein sequence ID" value="PNG05118.1"/>
    <property type="molecule type" value="Genomic_DNA"/>
</dbReference>
<evidence type="ECO:0000256" key="2">
    <source>
        <dbReference type="SAM" id="SignalP"/>
    </source>
</evidence>
<evidence type="ECO:0000256" key="1">
    <source>
        <dbReference type="SAM" id="MobiDB-lite"/>
    </source>
</evidence>
<keyword evidence="2" id="KW-0732">Signal</keyword>
<feature type="chain" id="PRO_5014938470" description="DUF6844 domain-containing protein" evidence="2">
    <location>
        <begin position="25"/>
        <end position="472"/>
    </location>
</feature>
<accession>A0A2N8SRK4</accession>
<dbReference type="Pfam" id="PF20891">
    <property type="entry name" value="DUF6844"/>
    <property type="match status" value="1"/>
</dbReference>
<proteinExistence type="predicted"/>
<feature type="compositionally biased region" description="Polar residues" evidence="1">
    <location>
        <begin position="452"/>
        <end position="465"/>
    </location>
</feature>
<organism evidence="4 5">
    <name type="scientific">Stutzerimonas stutzeri</name>
    <name type="common">Pseudomonas stutzeri</name>
    <dbReference type="NCBI Taxonomy" id="316"/>
    <lineage>
        <taxon>Bacteria</taxon>
        <taxon>Pseudomonadati</taxon>
        <taxon>Pseudomonadota</taxon>
        <taxon>Gammaproteobacteria</taxon>
        <taxon>Pseudomonadales</taxon>
        <taxon>Pseudomonadaceae</taxon>
        <taxon>Stutzerimonas</taxon>
    </lineage>
</organism>
<name>A0A2N8SRK4_STUST</name>
<evidence type="ECO:0000259" key="3">
    <source>
        <dbReference type="Pfam" id="PF20891"/>
    </source>
</evidence>